<proteinExistence type="inferred from homology"/>
<comment type="subcellular location">
    <subcellularLocation>
        <location evidence="2">Cytoplasm</location>
    </subcellularLocation>
</comment>
<comment type="caution">
    <text evidence="3">The sequence shown here is derived from an EMBL/GenBank/DDBJ whole genome shotgun (WGS) entry which is preliminary data.</text>
</comment>
<name>A0A412PAJ8_9FIRM</name>
<dbReference type="Gene3D" id="3.30.460.10">
    <property type="entry name" value="Beta Polymerase, domain 2"/>
    <property type="match status" value="1"/>
</dbReference>
<evidence type="ECO:0000256" key="2">
    <source>
        <dbReference type="HAMAP-Rule" id="MF_01477"/>
    </source>
</evidence>
<comment type="subunit">
    <text evidence="2">Interacts with ribosomal protein uL14 (rplN).</text>
</comment>
<dbReference type="InterPro" id="IPR004394">
    <property type="entry name" value="Iojap/RsfS/C7orf30"/>
</dbReference>
<comment type="function">
    <text evidence="2">Functions as a ribosomal silencing factor. Interacts with ribosomal protein uL14 (rplN), blocking formation of intersubunit bridge B8. Prevents association of the 30S and 50S ribosomal subunits and the formation of functional ribosomes, thus repressing translation.</text>
</comment>
<organism evidence="3 4">
    <name type="scientific">Solobacterium moorei</name>
    <dbReference type="NCBI Taxonomy" id="102148"/>
    <lineage>
        <taxon>Bacteria</taxon>
        <taxon>Bacillati</taxon>
        <taxon>Bacillota</taxon>
        <taxon>Erysipelotrichia</taxon>
        <taxon>Erysipelotrichales</taxon>
        <taxon>Erysipelotrichaceae</taxon>
        <taxon>Solobacterium</taxon>
    </lineage>
</organism>
<dbReference type="PANTHER" id="PTHR21043:SF0">
    <property type="entry name" value="MITOCHONDRIAL ASSEMBLY OF RIBOSOMAL LARGE SUBUNIT PROTEIN 1"/>
    <property type="match status" value="1"/>
</dbReference>
<dbReference type="GO" id="GO:0090071">
    <property type="term" value="P:negative regulation of ribosome biogenesis"/>
    <property type="evidence" value="ECO:0007669"/>
    <property type="project" value="UniProtKB-UniRule"/>
</dbReference>
<dbReference type="Pfam" id="PF02410">
    <property type="entry name" value="RsfS"/>
    <property type="match status" value="1"/>
</dbReference>
<dbReference type="EMBL" id="QRWX01000005">
    <property type="protein sequence ID" value="RGT53627.1"/>
    <property type="molecule type" value="Genomic_DNA"/>
</dbReference>
<evidence type="ECO:0000313" key="3">
    <source>
        <dbReference type="EMBL" id="RGT53627.1"/>
    </source>
</evidence>
<dbReference type="GO" id="GO:0042256">
    <property type="term" value="P:cytosolic ribosome assembly"/>
    <property type="evidence" value="ECO:0007669"/>
    <property type="project" value="UniProtKB-UniRule"/>
</dbReference>
<evidence type="ECO:0000313" key="4">
    <source>
        <dbReference type="Proteomes" id="UP000284731"/>
    </source>
</evidence>
<dbReference type="GO" id="GO:0017148">
    <property type="term" value="P:negative regulation of translation"/>
    <property type="evidence" value="ECO:0007669"/>
    <property type="project" value="UniProtKB-UniRule"/>
</dbReference>
<dbReference type="GO" id="GO:0005737">
    <property type="term" value="C:cytoplasm"/>
    <property type="evidence" value="ECO:0007669"/>
    <property type="project" value="UniProtKB-SubCell"/>
</dbReference>
<dbReference type="Proteomes" id="UP000284731">
    <property type="component" value="Unassembled WGS sequence"/>
</dbReference>
<dbReference type="PANTHER" id="PTHR21043">
    <property type="entry name" value="IOJAP SUPERFAMILY ORTHOLOG"/>
    <property type="match status" value="1"/>
</dbReference>
<reference evidence="3 4" key="1">
    <citation type="submission" date="2018-08" db="EMBL/GenBank/DDBJ databases">
        <title>A genome reference for cultivated species of the human gut microbiota.</title>
        <authorList>
            <person name="Zou Y."/>
            <person name="Xue W."/>
            <person name="Luo G."/>
        </authorList>
    </citation>
    <scope>NUCLEOTIDE SEQUENCE [LARGE SCALE GENOMIC DNA]</scope>
    <source>
        <strain evidence="3 4">AF18-46</strain>
    </source>
</reference>
<accession>A0A412PAJ8</accession>
<dbReference type="RefSeq" id="WP_118765302.1">
    <property type="nucleotide sequence ID" value="NZ_CABJCF010000005.1"/>
</dbReference>
<dbReference type="AlphaFoldDB" id="A0A412PAJ8"/>
<dbReference type="HAMAP" id="MF_01477">
    <property type="entry name" value="Iojap_RsfS"/>
    <property type="match status" value="1"/>
</dbReference>
<dbReference type="GO" id="GO:0043023">
    <property type="term" value="F:ribosomal large subunit binding"/>
    <property type="evidence" value="ECO:0007669"/>
    <property type="project" value="TreeGrafter"/>
</dbReference>
<dbReference type="InterPro" id="IPR043519">
    <property type="entry name" value="NT_sf"/>
</dbReference>
<comment type="similarity">
    <text evidence="1 2">Belongs to the Iojap/RsfS family.</text>
</comment>
<keyword evidence="2" id="KW-0810">Translation regulation</keyword>
<gene>
    <name evidence="2 3" type="primary">rsfS</name>
    <name evidence="3" type="ORF">DWX20_09315</name>
</gene>
<sequence length="110" mass="12847">MSELLNLVRHTLEEKLAENIVTIDIRNVNAYTDYYVICTAKNPRHANSLVEFVEKEVAKNGFDVRLREGERESTWVLIDINEVVVHIFTEDARNTYRLEALWADQPQETL</sequence>
<dbReference type="SUPFAM" id="SSF81301">
    <property type="entry name" value="Nucleotidyltransferase"/>
    <property type="match status" value="1"/>
</dbReference>
<dbReference type="NCBIfam" id="TIGR00090">
    <property type="entry name" value="rsfS_iojap_ybeB"/>
    <property type="match status" value="1"/>
</dbReference>
<protein>
    <recommendedName>
        <fullName evidence="2">Ribosomal silencing factor RsfS</fullName>
    </recommendedName>
</protein>
<keyword evidence="2" id="KW-0963">Cytoplasm</keyword>
<keyword evidence="2" id="KW-0678">Repressor</keyword>
<evidence type="ECO:0000256" key="1">
    <source>
        <dbReference type="ARBA" id="ARBA00010574"/>
    </source>
</evidence>